<dbReference type="PANTHER" id="PTHR44051">
    <property type="entry name" value="GLUTATHIONE S-TRANSFERASE-RELATED"/>
    <property type="match status" value="1"/>
</dbReference>
<protein>
    <submittedName>
        <fullName evidence="2">Glutathione S-transferase family protein</fullName>
    </submittedName>
</protein>
<dbReference type="SFLD" id="SFLDG00358">
    <property type="entry name" value="Main_(cytGST)"/>
    <property type="match status" value="1"/>
</dbReference>
<reference evidence="2 3" key="1">
    <citation type="submission" date="2019-04" db="EMBL/GenBank/DDBJ databases">
        <title>Genome sequence of strain shin9-1.</title>
        <authorList>
            <person name="Gao J."/>
            <person name="Sun J."/>
        </authorList>
    </citation>
    <scope>NUCLEOTIDE SEQUENCE [LARGE SCALE GENOMIC DNA]</scope>
    <source>
        <strain evidence="3">shin9-1</strain>
    </source>
</reference>
<dbReference type="AlphaFoldDB" id="A0A4S8NXE2"/>
<dbReference type="GO" id="GO:0016740">
    <property type="term" value="F:transferase activity"/>
    <property type="evidence" value="ECO:0007669"/>
    <property type="project" value="UniProtKB-KW"/>
</dbReference>
<accession>A0A4S8NXE2</accession>
<proteinExistence type="predicted"/>
<dbReference type="InterPro" id="IPR036282">
    <property type="entry name" value="Glutathione-S-Trfase_C_sf"/>
</dbReference>
<organism evidence="2 3">
    <name type="scientific">Peteryoungia ipomoeae</name>
    <dbReference type="NCBI Taxonomy" id="1210932"/>
    <lineage>
        <taxon>Bacteria</taxon>
        <taxon>Pseudomonadati</taxon>
        <taxon>Pseudomonadota</taxon>
        <taxon>Alphaproteobacteria</taxon>
        <taxon>Hyphomicrobiales</taxon>
        <taxon>Rhizobiaceae</taxon>
        <taxon>Peteryoungia</taxon>
    </lineage>
</organism>
<dbReference type="SUPFAM" id="SSF47616">
    <property type="entry name" value="GST C-terminal domain-like"/>
    <property type="match status" value="1"/>
</dbReference>
<dbReference type="RefSeq" id="WP_136600444.1">
    <property type="nucleotide sequence ID" value="NZ_STGV01000011.1"/>
</dbReference>
<dbReference type="OrthoDB" id="9811242at2"/>
<dbReference type="EMBL" id="STGV01000011">
    <property type="protein sequence ID" value="THV19749.1"/>
    <property type="molecule type" value="Genomic_DNA"/>
</dbReference>
<dbReference type="InterPro" id="IPR040079">
    <property type="entry name" value="Glutathione_S-Trfase"/>
</dbReference>
<dbReference type="PROSITE" id="PS50404">
    <property type="entry name" value="GST_NTER"/>
    <property type="match status" value="1"/>
</dbReference>
<dbReference type="CDD" id="cd03207">
    <property type="entry name" value="GST_C_8"/>
    <property type="match status" value="1"/>
</dbReference>
<keyword evidence="2" id="KW-0808">Transferase</keyword>
<dbReference type="SUPFAM" id="SSF52833">
    <property type="entry name" value="Thioredoxin-like"/>
    <property type="match status" value="1"/>
</dbReference>
<dbReference type="InterPro" id="IPR036249">
    <property type="entry name" value="Thioredoxin-like_sf"/>
</dbReference>
<dbReference type="InterPro" id="IPR004045">
    <property type="entry name" value="Glutathione_S-Trfase_N"/>
</dbReference>
<sequence>MYPIVSVFKNPPDGGRGYHRDMRVRWALEEVHQPYRLRLLSFSDMRRPQYRQLHPFGQMPTYEDGDLVLFESGAIVHHIAYTYPGLLPPDAHDRSRAVMWMFAALNTIEPCISSGSAGYLLQRLHELERVLGHDEWLDGGFSAGDLLMVSVLRLLRGSDVLGDTPNLEAYIARAEARPAFQRALKMSSELARSA</sequence>
<dbReference type="FunFam" id="3.40.30.10:FF:000331">
    <property type="entry name" value="Glutathione S-transferase"/>
    <property type="match status" value="1"/>
</dbReference>
<feature type="domain" description="GST N-terminal" evidence="1">
    <location>
        <begin position="8"/>
        <end position="87"/>
    </location>
</feature>
<keyword evidence="3" id="KW-1185">Reference proteome</keyword>
<name>A0A4S8NXE2_9HYPH</name>
<dbReference type="Pfam" id="PF02798">
    <property type="entry name" value="GST_N"/>
    <property type="match status" value="1"/>
</dbReference>
<comment type="caution">
    <text evidence="2">The sequence shown here is derived from an EMBL/GenBank/DDBJ whole genome shotgun (WGS) entry which is preliminary data.</text>
</comment>
<dbReference type="Proteomes" id="UP000308828">
    <property type="component" value="Unassembled WGS sequence"/>
</dbReference>
<evidence type="ECO:0000313" key="2">
    <source>
        <dbReference type="EMBL" id="THV19749.1"/>
    </source>
</evidence>
<dbReference type="SFLD" id="SFLDS00019">
    <property type="entry name" value="Glutathione_Transferase_(cytos"/>
    <property type="match status" value="1"/>
</dbReference>
<dbReference type="PANTHER" id="PTHR44051:SF8">
    <property type="entry name" value="GLUTATHIONE S-TRANSFERASE GSTA"/>
    <property type="match status" value="1"/>
</dbReference>
<dbReference type="Gene3D" id="1.20.1050.10">
    <property type="match status" value="1"/>
</dbReference>
<evidence type="ECO:0000313" key="3">
    <source>
        <dbReference type="Proteomes" id="UP000308828"/>
    </source>
</evidence>
<dbReference type="Gene3D" id="3.40.30.10">
    <property type="entry name" value="Glutaredoxin"/>
    <property type="match status" value="1"/>
</dbReference>
<evidence type="ECO:0000259" key="1">
    <source>
        <dbReference type="PROSITE" id="PS50404"/>
    </source>
</evidence>
<gene>
    <name evidence="2" type="ORF">FAA97_20530</name>
</gene>
<dbReference type="CDD" id="cd03046">
    <property type="entry name" value="GST_N_GTT1_like"/>
    <property type="match status" value="1"/>
</dbReference>